<dbReference type="InterPro" id="IPR012340">
    <property type="entry name" value="NA-bd_OB-fold"/>
</dbReference>
<name>A0A7J3SMM7_9CREN</name>
<dbReference type="PANTHER" id="PTHR22594:SF34">
    <property type="entry name" value="ASPARAGINE--TRNA LIGASE, MITOCHONDRIAL-RELATED"/>
    <property type="match status" value="1"/>
</dbReference>
<dbReference type="InterPro" id="IPR002312">
    <property type="entry name" value="Asp/Asn-tRNA-synth_IIb"/>
</dbReference>
<comment type="caution">
    <text evidence="10">The sequence shown here is derived from an EMBL/GenBank/DDBJ whole genome shotgun (WGS) entry which is preliminary data.</text>
</comment>
<evidence type="ECO:0000259" key="9">
    <source>
        <dbReference type="PROSITE" id="PS50862"/>
    </source>
</evidence>
<dbReference type="PROSITE" id="PS50862">
    <property type="entry name" value="AA_TRNA_LIGASE_II"/>
    <property type="match status" value="1"/>
</dbReference>
<dbReference type="InterPro" id="IPR004365">
    <property type="entry name" value="NA-bd_OB_tRNA"/>
</dbReference>
<dbReference type="Gene3D" id="3.30.930.10">
    <property type="entry name" value="Bira Bifunctional Protein, Domain 2"/>
    <property type="match status" value="1"/>
</dbReference>
<keyword evidence="6" id="KW-0648">Protein biosynthesis</keyword>
<reference evidence="10" key="1">
    <citation type="journal article" date="2020" name="mSystems">
        <title>Genome- and Community-Level Interaction Insights into Carbon Utilization and Element Cycling Functions of Hydrothermarchaeota in Hydrothermal Sediment.</title>
        <authorList>
            <person name="Zhou Z."/>
            <person name="Liu Y."/>
            <person name="Xu W."/>
            <person name="Pan J."/>
            <person name="Luo Z.H."/>
            <person name="Li M."/>
        </authorList>
    </citation>
    <scope>NUCLEOTIDE SEQUENCE [LARGE SCALE GENOMIC DNA]</scope>
    <source>
        <strain evidence="10">SpSt-885</strain>
    </source>
</reference>
<keyword evidence="3 10" id="KW-0436">Ligase</keyword>
<evidence type="ECO:0000256" key="1">
    <source>
        <dbReference type="ARBA" id="ARBA00008226"/>
    </source>
</evidence>
<dbReference type="InterPro" id="IPR006195">
    <property type="entry name" value="aa-tRNA-synth_II"/>
</dbReference>
<dbReference type="EC" id="6.1.1.22" evidence="2 8"/>
<dbReference type="GO" id="GO:0003676">
    <property type="term" value="F:nucleic acid binding"/>
    <property type="evidence" value="ECO:0007669"/>
    <property type="project" value="InterPro"/>
</dbReference>
<dbReference type="CDD" id="cd00776">
    <property type="entry name" value="AsxRS_core"/>
    <property type="match status" value="1"/>
</dbReference>
<dbReference type="SUPFAM" id="SSF55681">
    <property type="entry name" value="Class II aaRS and biotin synthetases"/>
    <property type="match status" value="1"/>
</dbReference>
<dbReference type="Gene3D" id="2.40.50.140">
    <property type="entry name" value="Nucleic acid-binding proteins"/>
    <property type="match status" value="1"/>
</dbReference>
<dbReference type="GO" id="GO:0006421">
    <property type="term" value="P:asparaginyl-tRNA aminoacylation"/>
    <property type="evidence" value="ECO:0007669"/>
    <property type="project" value="UniProtKB-UniRule"/>
</dbReference>
<dbReference type="InterPro" id="IPR004364">
    <property type="entry name" value="Aa-tRNA-synt_II"/>
</dbReference>
<dbReference type="NCBIfam" id="NF003483">
    <property type="entry name" value="PRK05159.1"/>
    <property type="match status" value="1"/>
</dbReference>
<gene>
    <name evidence="10" type="ORF">ENW83_02955</name>
</gene>
<evidence type="ECO:0000256" key="7">
    <source>
        <dbReference type="ARBA" id="ARBA00023146"/>
    </source>
</evidence>
<protein>
    <recommendedName>
        <fullName evidence="2 8">Asparagine--tRNA ligase</fullName>
        <ecNumber evidence="2 8">6.1.1.22</ecNumber>
    </recommendedName>
</protein>
<dbReference type="InterPro" id="IPR045864">
    <property type="entry name" value="aa-tRNA-synth_II/BPL/LPL"/>
</dbReference>
<dbReference type="AlphaFoldDB" id="A0A7J3SMM7"/>
<keyword evidence="5" id="KW-0067">ATP-binding</keyword>
<evidence type="ECO:0000256" key="5">
    <source>
        <dbReference type="ARBA" id="ARBA00022840"/>
    </source>
</evidence>
<comment type="similarity">
    <text evidence="1">Belongs to the class-II aminoacyl-tRNA synthetase family.</text>
</comment>
<accession>A0A7J3SMM7</accession>
<dbReference type="EMBL" id="DTLS01000081">
    <property type="protein sequence ID" value="HGZ60149.1"/>
    <property type="molecule type" value="Genomic_DNA"/>
</dbReference>
<dbReference type="NCBIfam" id="TIGR00457">
    <property type="entry name" value="asnS"/>
    <property type="match status" value="1"/>
</dbReference>
<dbReference type="NCBIfam" id="NF003037">
    <property type="entry name" value="PRK03932.1"/>
    <property type="match status" value="1"/>
</dbReference>
<dbReference type="Pfam" id="PF01336">
    <property type="entry name" value="tRNA_anti-codon"/>
    <property type="match status" value="1"/>
</dbReference>
<sequence length="431" mass="49941">MSNYAKVENALTGSPGSSIKLRGWIHRKFHVGKKIFIWLRDSTGYIQCVLEEEKVGKEAFDSFERARRESSVEVEGVLKEDSRAPGGKELEVVSGRVVGYSEDFPIKGGEGVEFLLDNRHLWLRSTQLNAVMKIKHTIIKLLRDYYINDGWYETTPPILTSSAVEGGATLFKVDYFGEPVFLSQSAQFYLEVLIFSLEKVFSITPSFRAERSRTRRHLSEYYHFEVEAAWMDMEELMKVTERSIEYVVQGVLEERQRELEILKRNVESLRKVKAPFPRITYTEAIEILQRNGVSISWGEDYGADEEAILTRSFELPFFVTFFPRSIKPFYMKLSESDERVVKGFDLLAPEGYGEIIGGSQREDNYDILLSRIQEQGYDPKDYYWYLDLRRFGSVPHSGYGLGIERVTMWVAGLEHIRDAIPFPRFRDRTKP</sequence>
<dbReference type="InterPro" id="IPR004522">
    <property type="entry name" value="Asn-tRNA-ligase"/>
</dbReference>
<evidence type="ECO:0000256" key="4">
    <source>
        <dbReference type="ARBA" id="ARBA00022741"/>
    </source>
</evidence>
<feature type="domain" description="Aminoacyl-transfer RNA synthetases class-II family profile" evidence="9">
    <location>
        <begin position="132"/>
        <end position="421"/>
    </location>
</feature>
<dbReference type="SUPFAM" id="SSF50249">
    <property type="entry name" value="Nucleic acid-binding proteins"/>
    <property type="match status" value="1"/>
</dbReference>
<keyword evidence="4" id="KW-0547">Nucleotide-binding</keyword>
<evidence type="ECO:0000256" key="6">
    <source>
        <dbReference type="ARBA" id="ARBA00022917"/>
    </source>
</evidence>
<evidence type="ECO:0000256" key="8">
    <source>
        <dbReference type="NCBIfam" id="TIGR00457"/>
    </source>
</evidence>
<organism evidence="10">
    <name type="scientific">Fervidicoccus fontis</name>
    <dbReference type="NCBI Taxonomy" id="683846"/>
    <lineage>
        <taxon>Archaea</taxon>
        <taxon>Thermoproteota</taxon>
        <taxon>Thermoprotei</taxon>
        <taxon>Fervidicoccales</taxon>
        <taxon>Fervidicoccaceae</taxon>
        <taxon>Fervidicoccus</taxon>
    </lineage>
</organism>
<evidence type="ECO:0000313" key="10">
    <source>
        <dbReference type="EMBL" id="HGZ60149.1"/>
    </source>
</evidence>
<keyword evidence="7" id="KW-0030">Aminoacyl-tRNA synthetase</keyword>
<evidence type="ECO:0000256" key="2">
    <source>
        <dbReference type="ARBA" id="ARBA00012816"/>
    </source>
</evidence>
<dbReference type="GO" id="GO:0004816">
    <property type="term" value="F:asparagine-tRNA ligase activity"/>
    <property type="evidence" value="ECO:0007669"/>
    <property type="project" value="UniProtKB-UniRule"/>
</dbReference>
<proteinExistence type="inferred from homology"/>
<dbReference type="PANTHER" id="PTHR22594">
    <property type="entry name" value="ASPARTYL/LYSYL-TRNA SYNTHETASE"/>
    <property type="match status" value="1"/>
</dbReference>
<dbReference type="PRINTS" id="PR01042">
    <property type="entry name" value="TRNASYNTHASP"/>
</dbReference>
<evidence type="ECO:0000256" key="3">
    <source>
        <dbReference type="ARBA" id="ARBA00022598"/>
    </source>
</evidence>
<dbReference type="GO" id="GO:0005524">
    <property type="term" value="F:ATP binding"/>
    <property type="evidence" value="ECO:0007669"/>
    <property type="project" value="UniProtKB-KW"/>
</dbReference>
<dbReference type="Pfam" id="PF00152">
    <property type="entry name" value="tRNA-synt_2"/>
    <property type="match status" value="1"/>
</dbReference>